<dbReference type="InterPro" id="IPR003593">
    <property type="entry name" value="AAA+_ATPase"/>
</dbReference>
<dbReference type="InterPro" id="IPR047854">
    <property type="entry name" value="RFC_lid"/>
</dbReference>
<dbReference type="CDD" id="cd18140">
    <property type="entry name" value="HLD_clamp_RFC"/>
    <property type="match status" value="1"/>
</dbReference>
<feature type="domain" description="AAA+ ATPase" evidence="7">
    <location>
        <begin position="36"/>
        <end position="166"/>
    </location>
</feature>
<dbReference type="OMA" id="ICNHISQ"/>
<sequence>MDSLPWVEKYRPADLSELASHKDIISTISRFIDENRLPHMLFYGPPGTGKTTTILACAKKIYGPKFKSMILELNASDDRGIDVVRDQIKSFASTKLMFNSSGMKLIVLDEADAMTNAAQAALRRGTTNLLYARNVRFCLICNYASKIIPAIQSRCTKFRFSPLPIDTMTDRLNFIVDQENINITPQGKNALLKLSGGDMRRLVNILQIQATHTAFDVITDDSIYLSTGKPNPSDVEAIIHWLMNDSFKSCYDLAIYNLQKERGLALVDIIHEVAEHLIFLELPSAVRLVLLEKISDVERNLSTGSHEKIQLAAFISSFTISRNLTNTQIN</sequence>
<evidence type="ECO:0000313" key="9">
    <source>
        <dbReference type="EMBL" id="RKP18440.1"/>
    </source>
</evidence>
<reference evidence="8 10" key="1">
    <citation type="journal article" date="2013" name="Curr. Biol.">
        <title>Shared signatures of parasitism and phylogenomics unite Cryptomycota and microsporidia.</title>
        <authorList>
            <person name="James T.Y."/>
            <person name="Pelin A."/>
            <person name="Bonen L."/>
            <person name="Ahrendt S."/>
            <person name="Sain D."/>
            <person name="Corradi N."/>
            <person name="Stajich J.E."/>
        </authorList>
    </citation>
    <scope>NUCLEOTIDE SEQUENCE [LARGE SCALE GENOMIC DNA]</scope>
    <source>
        <strain evidence="8 10">CSF55</strain>
        <strain evidence="8 10">CSF55</strain>
    </source>
</reference>
<dbReference type="SUPFAM" id="SSF52540">
    <property type="entry name" value="P-loop containing nucleoside triphosphate hydrolases"/>
    <property type="match status" value="1"/>
</dbReference>
<dbReference type="Gene3D" id="1.10.8.60">
    <property type="match status" value="1"/>
</dbReference>
<dbReference type="GO" id="GO:0003689">
    <property type="term" value="F:DNA clamp loader activity"/>
    <property type="evidence" value="ECO:0007669"/>
    <property type="project" value="TreeGrafter"/>
</dbReference>
<evidence type="ECO:0000256" key="3">
    <source>
        <dbReference type="ARBA" id="ARBA00022705"/>
    </source>
</evidence>
<dbReference type="InterPro" id="IPR003959">
    <property type="entry name" value="ATPase_AAA_core"/>
</dbReference>
<keyword evidence="4" id="KW-0547">Nucleotide-binding</keyword>
<dbReference type="GO" id="GO:0031391">
    <property type="term" value="C:Elg1 RFC-like complex"/>
    <property type="evidence" value="ECO:0007669"/>
    <property type="project" value="EnsemblFungi"/>
</dbReference>
<evidence type="ECO:0000313" key="11">
    <source>
        <dbReference type="Proteomes" id="UP000281549"/>
    </source>
</evidence>
<dbReference type="InterPro" id="IPR050238">
    <property type="entry name" value="DNA_Rep/Repair_Clamp_Loader"/>
</dbReference>
<dbReference type="Gene3D" id="3.40.50.300">
    <property type="entry name" value="P-loop containing nucleotide triphosphate hydrolases"/>
    <property type="match status" value="1"/>
</dbReference>
<proteinExistence type="inferred from homology"/>
<dbReference type="HOGENOM" id="CLU_042324_2_1_1"/>
<dbReference type="NCBIfam" id="NF001679">
    <property type="entry name" value="PRK00440.1"/>
    <property type="match status" value="1"/>
</dbReference>
<evidence type="ECO:0000256" key="4">
    <source>
        <dbReference type="ARBA" id="ARBA00022741"/>
    </source>
</evidence>
<keyword evidence="5" id="KW-0067">ATP-binding</keyword>
<dbReference type="GO" id="GO:0016887">
    <property type="term" value="F:ATP hydrolysis activity"/>
    <property type="evidence" value="ECO:0007669"/>
    <property type="project" value="InterPro"/>
</dbReference>
<name>A0A075ASN1_ROZAC</name>
<dbReference type="GO" id="GO:0031389">
    <property type="term" value="C:Rad17 RFC-like complex"/>
    <property type="evidence" value="ECO:0007669"/>
    <property type="project" value="TreeGrafter"/>
</dbReference>
<dbReference type="GO" id="GO:0070914">
    <property type="term" value="P:UV-damage excision repair"/>
    <property type="evidence" value="ECO:0007669"/>
    <property type="project" value="EnsemblFungi"/>
</dbReference>
<dbReference type="EMBL" id="ML005458">
    <property type="protein sequence ID" value="RKP18440.1"/>
    <property type="molecule type" value="Genomic_DNA"/>
</dbReference>
<keyword evidence="8" id="KW-0378">Hydrolase</keyword>
<evidence type="ECO:0000313" key="8">
    <source>
        <dbReference type="EMBL" id="EPZ33155.1"/>
    </source>
</evidence>
<keyword evidence="10" id="KW-1185">Reference proteome</keyword>
<dbReference type="AlphaFoldDB" id="A0A075ASN1"/>
<dbReference type="SUPFAM" id="SSF48019">
    <property type="entry name" value="post-AAA+ oligomerization domain-like"/>
    <property type="match status" value="1"/>
</dbReference>
<evidence type="ECO:0000256" key="5">
    <source>
        <dbReference type="ARBA" id="ARBA00022840"/>
    </source>
</evidence>
<dbReference type="GO" id="GO:0003677">
    <property type="term" value="F:DNA binding"/>
    <property type="evidence" value="ECO:0007669"/>
    <property type="project" value="InterPro"/>
</dbReference>
<dbReference type="Proteomes" id="UP000281549">
    <property type="component" value="Unassembled WGS sequence"/>
</dbReference>
<dbReference type="Pfam" id="PF08542">
    <property type="entry name" value="Rep_fac_C"/>
    <property type="match status" value="1"/>
</dbReference>
<accession>A0A075ASN1</accession>
<dbReference type="GO" id="GO:0031390">
    <property type="term" value="C:Ctf18 RFC-like complex"/>
    <property type="evidence" value="ECO:0007669"/>
    <property type="project" value="TreeGrafter"/>
</dbReference>
<evidence type="ECO:0000259" key="7">
    <source>
        <dbReference type="SMART" id="SM00382"/>
    </source>
</evidence>
<dbReference type="EMBL" id="KE561071">
    <property type="protein sequence ID" value="EPZ33155.1"/>
    <property type="molecule type" value="Genomic_DNA"/>
</dbReference>
<evidence type="ECO:0000256" key="2">
    <source>
        <dbReference type="ARBA" id="ARBA00005378"/>
    </source>
</evidence>
<dbReference type="Pfam" id="PF00004">
    <property type="entry name" value="AAA"/>
    <property type="match status" value="1"/>
</dbReference>
<dbReference type="CDD" id="cd00009">
    <property type="entry name" value="AAA"/>
    <property type="match status" value="1"/>
</dbReference>
<dbReference type="InterPro" id="IPR013748">
    <property type="entry name" value="Rep_factorC_C"/>
</dbReference>
<gene>
    <name evidence="8" type="ORF">O9G_001124</name>
    <name evidence="9" type="ORF">ROZALSC1DRAFT_29882</name>
</gene>
<dbReference type="GO" id="GO:0005663">
    <property type="term" value="C:DNA replication factor C complex"/>
    <property type="evidence" value="ECO:0007669"/>
    <property type="project" value="TreeGrafter"/>
</dbReference>
<dbReference type="Proteomes" id="UP000030755">
    <property type="component" value="Unassembled WGS sequence"/>
</dbReference>
<dbReference type="GO" id="GO:1902983">
    <property type="term" value="P:DNA strand elongation involved in mitotic DNA replication"/>
    <property type="evidence" value="ECO:0007669"/>
    <property type="project" value="EnsemblFungi"/>
</dbReference>
<dbReference type="GO" id="GO:0005524">
    <property type="term" value="F:ATP binding"/>
    <property type="evidence" value="ECO:0007669"/>
    <property type="project" value="UniProtKB-KW"/>
</dbReference>
<keyword evidence="6" id="KW-0539">Nucleus</keyword>
<dbReference type="STRING" id="988480.A0A075ASN1"/>
<keyword evidence="3" id="KW-0235">DNA replication</keyword>
<dbReference type="Gene3D" id="1.20.272.10">
    <property type="match status" value="1"/>
</dbReference>
<dbReference type="InterPro" id="IPR008921">
    <property type="entry name" value="DNA_pol3_clamp-load_cplx_C"/>
</dbReference>
<evidence type="ECO:0000313" key="10">
    <source>
        <dbReference type="Proteomes" id="UP000030755"/>
    </source>
</evidence>
<dbReference type="PANTHER" id="PTHR11669:SF9">
    <property type="entry name" value="REPLICATION FACTOR C SUBUNIT 5"/>
    <property type="match status" value="1"/>
</dbReference>
<evidence type="ECO:0000256" key="6">
    <source>
        <dbReference type="ARBA" id="ARBA00023242"/>
    </source>
</evidence>
<organism evidence="8 10">
    <name type="scientific">Rozella allomycis (strain CSF55)</name>
    <dbReference type="NCBI Taxonomy" id="988480"/>
    <lineage>
        <taxon>Eukaryota</taxon>
        <taxon>Fungi</taxon>
        <taxon>Fungi incertae sedis</taxon>
        <taxon>Cryptomycota</taxon>
        <taxon>Cryptomycota incertae sedis</taxon>
        <taxon>Rozella</taxon>
    </lineage>
</organism>
<reference evidence="11" key="2">
    <citation type="journal article" date="2018" name="Nat. Microbiol.">
        <title>Leveraging single-cell genomics to expand the fungal tree of life.</title>
        <authorList>
            <person name="Ahrendt S.R."/>
            <person name="Quandt C.A."/>
            <person name="Ciobanu D."/>
            <person name="Clum A."/>
            <person name="Salamov A."/>
            <person name="Andreopoulos B."/>
            <person name="Cheng J.F."/>
            <person name="Woyke T."/>
            <person name="Pelin A."/>
            <person name="Henrissat B."/>
            <person name="Reynolds N.K."/>
            <person name="Benny G.L."/>
            <person name="Smith M.E."/>
            <person name="James T.Y."/>
            <person name="Grigoriev I.V."/>
        </authorList>
    </citation>
    <scope>NUCLEOTIDE SEQUENCE [LARGE SCALE GENOMIC DNA]</scope>
    <source>
        <strain evidence="11">CSF55</strain>
    </source>
</reference>
<dbReference type="SMART" id="SM00382">
    <property type="entry name" value="AAA"/>
    <property type="match status" value="1"/>
</dbReference>
<dbReference type="PANTHER" id="PTHR11669">
    <property type="entry name" value="REPLICATION FACTOR C / DNA POLYMERASE III GAMMA-TAU SUBUNIT"/>
    <property type="match status" value="1"/>
</dbReference>
<comment type="similarity">
    <text evidence="2">Belongs to the activator 1 small subunits family.</text>
</comment>
<evidence type="ECO:0000256" key="1">
    <source>
        <dbReference type="ARBA" id="ARBA00004123"/>
    </source>
</evidence>
<dbReference type="OrthoDB" id="4199794at2759"/>
<reference evidence="9" key="3">
    <citation type="submission" date="2018-08" db="EMBL/GenBank/DDBJ databases">
        <title>Leveraging single-cell genomics to expand the Fungal Tree of Life.</title>
        <authorList>
            <consortium name="DOE Joint Genome Institute"/>
            <person name="Ahrendt S.R."/>
            <person name="Quandt C.A."/>
            <person name="Ciobanu D."/>
            <person name="Clum A."/>
            <person name="Salamov A."/>
            <person name="Andreopoulos B."/>
            <person name="Cheng J.-F."/>
            <person name="Woyke T."/>
            <person name="Pelin A."/>
            <person name="Henrissat B."/>
            <person name="Reynolds N."/>
            <person name="Benny G.L."/>
            <person name="Smith M.E."/>
            <person name="James T.Y."/>
            <person name="Grigoriev I.V."/>
        </authorList>
    </citation>
    <scope>NUCLEOTIDE SEQUENCE</scope>
    <source>
        <strain evidence="9">CSF55</strain>
    </source>
</reference>
<dbReference type="InterPro" id="IPR027417">
    <property type="entry name" value="P-loop_NTPase"/>
</dbReference>
<dbReference type="FunFam" id="3.40.50.300:FF:000129">
    <property type="entry name" value="Replication factor C subunit 5"/>
    <property type="match status" value="1"/>
</dbReference>
<comment type="subcellular location">
    <subcellularLocation>
        <location evidence="1">Nucleus</location>
    </subcellularLocation>
</comment>
<dbReference type="FunFam" id="1.20.272.10:FF:000004">
    <property type="entry name" value="Replication factor C subunit 5"/>
    <property type="match status" value="1"/>
</dbReference>
<protein>
    <submittedName>
        <fullName evidence="9">P-loop containing nucleoside triphosphate hydrolase protein</fullName>
    </submittedName>
    <submittedName>
        <fullName evidence="8">p-loop containing nucleoside triphosphate hydrolase domain-containing protein</fullName>
    </submittedName>
</protein>